<dbReference type="Pfam" id="PF00059">
    <property type="entry name" value="Lectin_C"/>
    <property type="match status" value="1"/>
</dbReference>
<comment type="caution">
    <text evidence="2">The sequence shown here is derived from an EMBL/GenBank/DDBJ whole genome shotgun (WGS) entry which is preliminary data.</text>
</comment>
<gene>
    <name evidence="2" type="ORF">PoB_004563600</name>
</gene>
<dbReference type="AlphaFoldDB" id="A0AAV4BFD4"/>
<reference evidence="2 3" key="1">
    <citation type="journal article" date="2021" name="Elife">
        <title>Chloroplast acquisition without the gene transfer in kleptoplastic sea slugs, Plakobranchus ocellatus.</title>
        <authorList>
            <person name="Maeda T."/>
            <person name="Takahashi S."/>
            <person name="Yoshida T."/>
            <person name="Shimamura S."/>
            <person name="Takaki Y."/>
            <person name="Nagai Y."/>
            <person name="Toyoda A."/>
            <person name="Suzuki Y."/>
            <person name="Arimoto A."/>
            <person name="Ishii H."/>
            <person name="Satoh N."/>
            <person name="Nishiyama T."/>
            <person name="Hasebe M."/>
            <person name="Maruyama T."/>
            <person name="Minagawa J."/>
            <person name="Obokata J."/>
            <person name="Shigenobu S."/>
        </authorList>
    </citation>
    <scope>NUCLEOTIDE SEQUENCE [LARGE SCALE GENOMIC DNA]</scope>
</reference>
<accession>A0AAV4BFD4</accession>
<dbReference type="InterPro" id="IPR001304">
    <property type="entry name" value="C-type_lectin-like"/>
</dbReference>
<keyword evidence="3" id="KW-1185">Reference proteome</keyword>
<sequence length="91" mass="10059">MYGRPDMLLAGSDSGSEGVWYCDIECQRQKISDGFTNWMANEPNNAGPSGTDENCMVMAPGNWKWNDIVCDSYKFPLCEASGEPITLKKGK</sequence>
<proteinExistence type="predicted"/>
<evidence type="ECO:0000259" key="1">
    <source>
        <dbReference type="PROSITE" id="PS50041"/>
    </source>
</evidence>
<dbReference type="PROSITE" id="PS50041">
    <property type="entry name" value="C_TYPE_LECTIN_2"/>
    <property type="match status" value="1"/>
</dbReference>
<dbReference type="SUPFAM" id="SSF56436">
    <property type="entry name" value="C-type lectin-like"/>
    <property type="match status" value="1"/>
</dbReference>
<evidence type="ECO:0000313" key="3">
    <source>
        <dbReference type="Proteomes" id="UP000735302"/>
    </source>
</evidence>
<feature type="domain" description="C-type lectin" evidence="1">
    <location>
        <begin position="35"/>
        <end position="79"/>
    </location>
</feature>
<dbReference type="Gene3D" id="3.10.100.10">
    <property type="entry name" value="Mannose-Binding Protein A, subunit A"/>
    <property type="match status" value="1"/>
</dbReference>
<name>A0AAV4BFD4_9GAST</name>
<dbReference type="InterPro" id="IPR016187">
    <property type="entry name" value="CTDL_fold"/>
</dbReference>
<dbReference type="InterPro" id="IPR016186">
    <property type="entry name" value="C-type_lectin-like/link_sf"/>
</dbReference>
<dbReference type="Proteomes" id="UP000735302">
    <property type="component" value="Unassembled WGS sequence"/>
</dbReference>
<evidence type="ECO:0000313" key="2">
    <source>
        <dbReference type="EMBL" id="GFO19131.1"/>
    </source>
</evidence>
<organism evidence="2 3">
    <name type="scientific">Plakobranchus ocellatus</name>
    <dbReference type="NCBI Taxonomy" id="259542"/>
    <lineage>
        <taxon>Eukaryota</taxon>
        <taxon>Metazoa</taxon>
        <taxon>Spiralia</taxon>
        <taxon>Lophotrochozoa</taxon>
        <taxon>Mollusca</taxon>
        <taxon>Gastropoda</taxon>
        <taxon>Heterobranchia</taxon>
        <taxon>Euthyneura</taxon>
        <taxon>Panpulmonata</taxon>
        <taxon>Sacoglossa</taxon>
        <taxon>Placobranchoidea</taxon>
        <taxon>Plakobranchidae</taxon>
        <taxon>Plakobranchus</taxon>
    </lineage>
</organism>
<protein>
    <submittedName>
        <fullName evidence="2">Mannose-binding protein c</fullName>
    </submittedName>
</protein>
<dbReference type="EMBL" id="BLXT01005015">
    <property type="protein sequence ID" value="GFO19131.1"/>
    <property type="molecule type" value="Genomic_DNA"/>
</dbReference>